<evidence type="ECO:0000256" key="8">
    <source>
        <dbReference type="ARBA" id="ARBA00023242"/>
    </source>
</evidence>
<dbReference type="GO" id="GO:0008270">
    <property type="term" value="F:zinc ion binding"/>
    <property type="evidence" value="ECO:0007669"/>
    <property type="project" value="UniProtKB-KW"/>
</dbReference>
<reference evidence="12" key="2">
    <citation type="journal article" date="2023" name="BMC Genomics">
        <title>Pest status, molecular evolution, and epigenetic factors derived from the genome assembly of Frankliniella fusca, a thysanopteran phytovirus vector.</title>
        <authorList>
            <person name="Catto M.A."/>
            <person name="Labadie P.E."/>
            <person name="Jacobson A.L."/>
            <person name="Kennedy G.G."/>
            <person name="Srinivasan R."/>
            <person name="Hunt B.G."/>
        </authorList>
    </citation>
    <scope>NUCLEOTIDE SEQUENCE</scope>
    <source>
        <tissue evidence="12">Head</tissue>
    </source>
</reference>
<dbReference type="InterPro" id="IPR012337">
    <property type="entry name" value="RNaseH-like_sf"/>
</dbReference>
<evidence type="ECO:0000256" key="5">
    <source>
        <dbReference type="ARBA" id="ARBA00023015"/>
    </source>
</evidence>
<name>A0AAE1HHZ4_9NEOP</name>
<protein>
    <submittedName>
        <fullName evidence="12">E3 SUMO-protein ligase ZBED1</fullName>
    </submittedName>
</protein>
<evidence type="ECO:0000256" key="4">
    <source>
        <dbReference type="ARBA" id="ARBA00022833"/>
    </source>
</evidence>
<dbReference type="InterPro" id="IPR008906">
    <property type="entry name" value="HATC_C_dom"/>
</dbReference>
<sequence>MPPSPVWLYFTKFTEGKFSKVKCKKCSQVFTFCNSTSTLIVHLRKAHKIEFQTNAPKTTARKRVRSETECEADEDDVSVVSAAASEARDNEDDSLMSPPSSPFPRPVSSTGKSPSRSRSSSPPSRPGSRSSFSGSPLDKCLQNVAAFSAGGHRDEEVTSALSFMVCRDNMPLRTPEKEGFRAFVKKLNPLYKVPGEPRVTKIIEDKYLELKREVADVLIKDAEWYSLTYDLWTHKNTMRGFLGMTIHLVRGINLISIELAAHPMPQRKTTANLVMVMEKLCNEWGILVEKVSAVVTDGGSNIKAAVREFFGEDKHVPCFAHAVNGVGQTVIELHGKKNLPSETQFELDVTDPDPDIPENEEDLDGDEDDEDSIDDDAEGAGGGGDALLPLPTALKPLLMKVKKIIRFFKSSEVATNELVSMQRDAGVKVPLRLIQEVRTRWNSCFEMLDRFLALSEYISRVLFKAQIDKSTKSKPPAMVTAQELEALTEVKSLLKPLAIVTAEVSTEKTVSLSKVIPLVNFIKSRAVAFHAFTHIGKRVKRNLIDEMANKFENIERNTLYAIATLLDPRFKKVPFQNAASVKAAEREVGRLVVQSISESRATERAAYQAAVALDDEDDSDQREVDPDDPWATIDREVRTSNEKSDTDRVGGLPVELRQFLNRPRIDRKTNPNPLQSWQALKAEYPNVWKIALKVFSIVATSVPCERLFSHAGIIANQLRCRALQRAGARAYLGVKTITKQNIPSIQLAMDMDMEDMEEDPPTSDVVGGAEVAQDAAAKAKEPSSSAAFKKEVKRKLEAGDYLLEPNKPLGNRQFKTELWEKFRLVVEKSPEGKVECVGAVQCIRCGAVYEFKRNGIGGTKSLSRHAAECKPVENVTTTALVLKRPSDNAKHELTVCAAEYCAAAMKPPETFAHPSMLGMIQKCIQIGYDSIGSNSMV</sequence>
<organism evidence="12 13">
    <name type="scientific">Frankliniella fusca</name>
    <dbReference type="NCBI Taxonomy" id="407009"/>
    <lineage>
        <taxon>Eukaryota</taxon>
        <taxon>Metazoa</taxon>
        <taxon>Ecdysozoa</taxon>
        <taxon>Arthropoda</taxon>
        <taxon>Hexapoda</taxon>
        <taxon>Insecta</taxon>
        <taxon>Pterygota</taxon>
        <taxon>Neoptera</taxon>
        <taxon>Paraneoptera</taxon>
        <taxon>Thysanoptera</taxon>
        <taxon>Terebrantia</taxon>
        <taxon>Thripoidea</taxon>
        <taxon>Thripidae</taxon>
        <taxon>Frankliniella</taxon>
    </lineage>
</organism>
<feature type="domain" description="BED-type" evidence="11">
    <location>
        <begin position="1"/>
        <end position="54"/>
    </location>
</feature>
<reference evidence="12" key="1">
    <citation type="submission" date="2021-07" db="EMBL/GenBank/DDBJ databases">
        <authorList>
            <person name="Catto M.A."/>
            <person name="Jacobson A."/>
            <person name="Kennedy G."/>
            <person name="Labadie P."/>
            <person name="Hunt B.G."/>
            <person name="Srinivasan R."/>
        </authorList>
    </citation>
    <scope>NUCLEOTIDE SEQUENCE</scope>
    <source>
        <strain evidence="12">PL_HMW_Pooled</strain>
        <tissue evidence="12">Head</tissue>
    </source>
</reference>
<dbReference type="InterPro" id="IPR052035">
    <property type="entry name" value="ZnF_BED_domain_contain"/>
</dbReference>
<keyword evidence="12" id="KW-0436">Ligase</keyword>
<dbReference type="AlphaFoldDB" id="A0AAE1HHZ4"/>
<evidence type="ECO:0000256" key="1">
    <source>
        <dbReference type="ARBA" id="ARBA00004123"/>
    </source>
</evidence>
<keyword evidence="6" id="KW-0238">DNA-binding</keyword>
<dbReference type="Pfam" id="PF05699">
    <property type="entry name" value="Dimer_Tnp_hAT"/>
    <property type="match status" value="1"/>
</dbReference>
<evidence type="ECO:0000256" key="3">
    <source>
        <dbReference type="ARBA" id="ARBA00022771"/>
    </source>
</evidence>
<accession>A0AAE1HHZ4</accession>
<dbReference type="Pfam" id="PF02892">
    <property type="entry name" value="zf-BED"/>
    <property type="match status" value="1"/>
</dbReference>
<dbReference type="EMBL" id="JAHWGI010001040">
    <property type="protein sequence ID" value="KAK3921627.1"/>
    <property type="molecule type" value="Genomic_DNA"/>
</dbReference>
<dbReference type="GO" id="GO:0009791">
    <property type="term" value="P:post-embryonic development"/>
    <property type="evidence" value="ECO:0007669"/>
    <property type="project" value="UniProtKB-ARBA"/>
</dbReference>
<feature type="region of interest" description="Disordered" evidence="10">
    <location>
        <begin position="84"/>
        <end position="136"/>
    </location>
</feature>
<keyword evidence="13" id="KW-1185">Reference proteome</keyword>
<keyword evidence="3 9" id="KW-0863">Zinc-finger</keyword>
<dbReference type="Proteomes" id="UP001219518">
    <property type="component" value="Unassembled WGS sequence"/>
</dbReference>
<evidence type="ECO:0000256" key="7">
    <source>
        <dbReference type="ARBA" id="ARBA00023163"/>
    </source>
</evidence>
<keyword evidence="2" id="KW-0479">Metal-binding</keyword>
<evidence type="ECO:0000313" key="13">
    <source>
        <dbReference type="Proteomes" id="UP001219518"/>
    </source>
</evidence>
<evidence type="ECO:0000256" key="2">
    <source>
        <dbReference type="ARBA" id="ARBA00022723"/>
    </source>
</evidence>
<dbReference type="PANTHER" id="PTHR46481">
    <property type="entry name" value="ZINC FINGER BED DOMAIN-CONTAINING PROTEIN 4"/>
    <property type="match status" value="1"/>
</dbReference>
<dbReference type="SUPFAM" id="SSF57667">
    <property type="entry name" value="beta-beta-alpha zinc fingers"/>
    <property type="match status" value="1"/>
</dbReference>
<feature type="region of interest" description="Disordered" evidence="10">
    <location>
        <begin position="60"/>
        <end position="79"/>
    </location>
</feature>
<keyword evidence="5" id="KW-0805">Transcription regulation</keyword>
<feature type="compositionally biased region" description="Low complexity" evidence="10">
    <location>
        <begin position="106"/>
        <end position="136"/>
    </location>
</feature>
<evidence type="ECO:0000256" key="9">
    <source>
        <dbReference type="PROSITE-ProRule" id="PRU00027"/>
    </source>
</evidence>
<dbReference type="InterPro" id="IPR003656">
    <property type="entry name" value="Znf_BED"/>
</dbReference>
<evidence type="ECO:0000313" key="12">
    <source>
        <dbReference type="EMBL" id="KAK3921627.1"/>
    </source>
</evidence>
<evidence type="ECO:0000256" key="6">
    <source>
        <dbReference type="ARBA" id="ARBA00023125"/>
    </source>
</evidence>
<dbReference type="SUPFAM" id="SSF53098">
    <property type="entry name" value="Ribonuclease H-like"/>
    <property type="match status" value="1"/>
</dbReference>
<dbReference type="SMART" id="SM00614">
    <property type="entry name" value="ZnF_BED"/>
    <property type="match status" value="2"/>
</dbReference>
<dbReference type="PROSITE" id="PS50808">
    <property type="entry name" value="ZF_BED"/>
    <property type="match status" value="1"/>
</dbReference>
<comment type="caution">
    <text evidence="12">The sequence shown here is derived from an EMBL/GenBank/DDBJ whole genome shotgun (WGS) entry which is preliminary data.</text>
</comment>
<comment type="subcellular location">
    <subcellularLocation>
        <location evidence="1">Nucleus</location>
    </subcellularLocation>
</comment>
<dbReference type="InterPro" id="IPR036236">
    <property type="entry name" value="Znf_C2H2_sf"/>
</dbReference>
<proteinExistence type="predicted"/>
<feature type="region of interest" description="Disordered" evidence="10">
    <location>
        <begin position="342"/>
        <end position="385"/>
    </location>
</feature>
<dbReference type="GO" id="GO:0003677">
    <property type="term" value="F:DNA binding"/>
    <property type="evidence" value="ECO:0007669"/>
    <property type="project" value="UniProtKB-KW"/>
</dbReference>
<gene>
    <name evidence="12" type="ORF">KUF71_010800</name>
</gene>
<dbReference type="GO" id="GO:0046983">
    <property type="term" value="F:protein dimerization activity"/>
    <property type="evidence" value="ECO:0007669"/>
    <property type="project" value="InterPro"/>
</dbReference>
<dbReference type="GO" id="GO:0005634">
    <property type="term" value="C:nucleus"/>
    <property type="evidence" value="ECO:0007669"/>
    <property type="project" value="UniProtKB-SubCell"/>
</dbReference>
<feature type="compositionally biased region" description="Acidic residues" evidence="10">
    <location>
        <begin position="348"/>
        <end position="378"/>
    </location>
</feature>
<keyword evidence="8" id="KW-0539">Nucleus</keyword>
<dbReference type="PANTHER" id="PTHR46481:SF10">
    <property type="entry name" value="ZINC FINGER BED DOMAIN-CONTAINING PROTEIN 39"/>
    <property type="match status" value="1"/>
</dbReference>
<keyword evidence="4" id="KW-0862">Zinc</keyword>
<evidence type="ECO:0000256" key="10">
    <source>
        <dbReference type="SAM" id="MobiDB-lite"/>
    </source>
</evidence>
<evidence type="ECO:0000259" key="11">
    <source>
        <dbReference type="PROSITE" id="PS50808"/>
    </source>
</evidence>
<dbReference type="GO" id="GO:0016874">
    <property type="term" value="F:ligase activity"/>
    <property type="evidence" value="ECO:0007669"/>
    <property type="project" value="UniProtKB-KW"/>
</dbReference>
<keyword evidence="7" id="KW-0804">Transcription</keyword>